<sequence>MLHQTKHKHGGRFGRGLSKISASMHDDPIKSLSNASVKDFAVSEYVHRGFKKGVMCKRAEISVASLPITQIQWNCIFFYFQEYPMRNVDANPYAIGQVIQESHHEFFETLVKIRGRNNQKLLRFRCEEHLSRANQPKKEFLKKKRGLKGSLQFQYF</sequence>
<dbReference type="Proteomes" id="UP000823674">
    <property type="component" value="Chromosome A09"/>
</dbReference>
<organism evidence="1 2">
    <name type="scientific">Brassica rapa subsp. trilocularis</name>
    <dbReference type="NCBI Taxonomy" id="1813537"/>
    <lineage>
        <taxon>Eukaryota</taxon>
        <taxon>Viridiplantae</taxon>
        <taxon>Streptophyta</taxon>
        <taxon>Embryophyta</taxon>
        <taxon>Tracheophyta</taxon>
        <taxon>Spermatophyta</taxon>
        <taxon>Magnoliopsida</taxon>
        <taxon>eudicotyledons</taxon>
        <taxon>Gunneridae</taxon>
        <taxon>Pentapetalae</taxon>
        <taxon>rosids</taxon>
        <taxon>malvids</taxon>
        <taxon>Brassicales</taxon>
        <taxon>Brassicaceae</taxon>
        <taxon>Brassiceae</taxon>
        <taxon>Brassica</taxon>
    </lineage>
</organism>
<dbReference type="EMBL" id="JADBGQ010000008">
    <property type="protein sequence ID" value="KAG5385249.1"/>
    <property type="molecule type" value="Genomic_DNA"/>
</dbReference>
<reference evidence="1 2" key="1">
    <citation type="submission" date="2021-03" db="EMBL/GenBank/DDBJ databases">
        <authorList>
            <person name="King G.J."/>
            <person name="Bancroft I."/>
            <person name="Baten A."/>
            <person name="Bloomfield J."/>
            <person name="Borpatragohain P."/>
            <person name="He Z."/>
            <person name="Irish N."/>
            <person name="Irwin J."/>
            <person name="Liu K."/>
            <person name="Mauleon R.P."/>
            <person name="Moore J."/>
            <person name="Morris R."/>
            <person name="Ostergaard L."/>
            <person name="Wang B."/>
            <person name="Wells R."/>
        </authorList>
    </citation>
    <scope>NUCLEOTIDE SEQUENCE [LARGE SCALE GENOMIC DNA]</scope>
    <source>
        <strain evidence="1">R-o-18</strain>
        <tissue evidence="1">Leaf</tissue>
    </source>
</reference>
<comment type="caution">
    <text evidence="1">The sequence shown here is derived from an EMBL/GenBank/DDBJ whole genome shotgun (WGS) entry which is preliminary data.</text>
</comment>
<protein>
    <submittedName>
        <fullName evidence="1">Uncharacterized protein</fullName>
    </submittedName>
</protein>
<keyword evidence="2" id="KW-1185">Reference proteome</keyword>
<name>A0ABQ7LFA8_BRACM</name>
<gene>
    <name evidence="1" type="primary">A09g514460.1_BraROA</name>
    <name evidence="1" type="ORF">IGI04_036719</name>
</gene>
<accession>A0ABQ7LFA8</accession>
<evidence type="ECO:0000313" key="2">
    <source>
        <dbReference type="Proteomes" id="UP000823674"/>
    </source>
</evidence>
<evidence type="ECO:0000313" key="1">
    <source>
        <dbReference type="EMBL" id="KAG5385249.1"/>
    </source>
</evidence>
<proteinExistence type="predicted"/>